<feature type="region of interest" description="Disordered" evidence="11">
    <location>
        <begin position="1"/>
        <end position="57"/>
    </location>
</feature>
<dbReference type="GO" id="GO:0004370">
    <property type="term" value="F:glycerol kinase activity"/>
    <property type="evidence" value="ECO:0007669"/>
    <property type="project" value="UniProtKB-EC"/>
</dbReference>
<protein>
    <recommendedName>
        <fullName evidence="3">glycerol kinase</fullName>
        <ecNumber evidence="3">2.7.1.30</ecNumber>
    </recommendedName>
    <alternativeName>
        <fullName evidence="9">ATP:glycerol 3-phosphotransferase</fullName>
    </alternativeName>
</protein>
<feature type="domain" description="Carbohydrate kinase FGGY N-terminal" evidence="12">
    <location>
        <begin position="62"/>
        <end position="178"/>
    </location>
</feature>
<evidence type="ECO:0000256" key="7">
    <source>
        <dbReference type="ARBA" id="ARBA00022798"/>
    </source>
</evidence>
<reference evidence="15" key="1">
    <citation type="submission" date="2016-10" db="EMBL/GenBank/DDBJ databases">
        <authorList>
            <person name="Jeantristanb JTB J.-T."/>
            <person name="Ricardo R."/>
        </authorList>
    </citation>
    <scope>NUCLEOTIDE SEQUENCE [LARGE SCALE GENOMIC DNA]</scope>
</reference>
<dbReference type="EC" id="2.7.1.30" evidence="3"/>
<dbReference type="UniPathway" id="UPA00618">
    <property type="reaction ID" value="UER00672"/>
</dbReference>
<dbReference type="InterPro" id="IPR042018">
    <property type="entry name" value="GK1-3_metazoan-type"/>
</dbReference>
<dbReference type="AlphaFoldDB" id="A0A2X0KVS0"/>
<keyword evidence="7" id="KW-0319">Glycerol metabolism</keyword>
<keyword evidence="15" id="KW-1185">Reference proteome</keyword>
<dbReference type="Gene3D" id="3.30.420.40">
    <property type="match status" value="2"/>
</dbReference>
<evidence type="ECO:0000256" key="8">
    <source>
        <dbReference type="ARBA" id="ARBA00022840"/>
    </source>
</evidence>
<dbReference type="InterPro" id="IPR018485">
    <property type="entry name" value="FGGY_C"/>
</dbReference>
<keyword evidence="4 10" id="KW-0808">Transferase</keyword>
<feature type="domain" description="Carbohydrate kinase FGGY N-terminal" evidence="12">
    <location>
        <begin position="230"/>
        <end position="351"/>
    </location>
</feature>
<dbReference type="Proteomes" id="UP000249723">
    <property type="component" value="Unassembled WGS sequence"/>
</dbReference>
<accession>A0A2X0KVS0</accession>
<dbReference type="Pfam" id="PF02782">
    <property type="entry name" value="FGGY_C"/>
    <property type="match status" value="1"/>
</dbReference>
<proteinExistence type="inferred from homology"/>
<name>A0A2X0KVS0_9BASI</name>
<dbReference type="GO" id="GO:0005524">
    <property type="term" value="F:ATP binding"/>
    <property type="evidence" value="ECO:0007669"/>
    <property type="project" value="UniProtKB-KW"/>
</dbReference>
<dbReference type="InterPro" id="IPR046341">
    <property type="entry name" value="SET_dom_sf"/>
</dbReference>
<dbReference type="GO" id="GO:0006641">
    <property type="term" value="P:triglyceride metabolic process"/>
    <property type="evidence" value="ECO:0007669"/>
    <property type="project" value="TreeGrafter"/>
</dbReference>
<keyword evidence="8" id="KW-0067">ATP-binding</keyword>
<comment type="similarity">
    <text evidence="2 10">Belongs to the FGGY kinase family.</text>
</comment>
<evidence type="ECO:0000256" key="11">
    <source>
        <dbReference type="SAM" id="MobiDB-lite"/>
    </source>
</evidence>
<feature type="compositionally biased region" description="Polar residues" evidence="11">
    <location>
        <begin position="38"/>
        <end position="53"/>
    </location>
</feature>
<dbReference type="Pfam" id="PF00370">
    <property type="entry name" value="FGGY_N"/>
    <property type="match status" value="2"/>
</dbReference>
<keyword evidence="6 10" id="KW-0418">Kinase</keyword>
<dbReference type="InterPro" id="IPR018483">
    <property type="entry name" value="Carb_kinase_FGGY_CS"/>
</dbReference>
<sequence>MSSAFALTMTPTSSPPTSRVASRRGSVVSINRPPLVNRGSTSVAGSRASSPQRPVNPESEFIGSIDCGTSSCRFYIFDQYANVICWHQKEFEQLHIEPGWHEHDPLTYTKCIDACIVQTLKEFQELGYKQSMIKGVGIAVQRETTLVWDRTTGKPLHNAIAWPDARNAATVRALKERAASVTFNTPDGDMKGEDAVRVITGLPFRFVARDSAEFLTLLSSPCLTLFPSDSTYFSATKYAWLLENCKEVQEAKENGNLMIGTVDAWLLWNYTGGVKTGKHITDLTNASRTLLLSLHTQQWDDQLLDFFDLPRSALPTLASNSEDYGQFFEGHILEGIPIAGLVGDQQAALVGNKCLEKGSAKQTYGTGCFMLYNTGSDIVKSTHGLLTTVGYKAGPNAQIAYALEGSVAVGGSSVQWYVAQEPASSGQRLRDNLGLIKNAKEAGELAEEVEDTGGVYFVTGFSGLFAPYWDMAATGMLIGLSTYTTKHHICRATLEATCFQTRAILEAMTKDTQGHASPEGSVSNGRDDGDSDDEADFKPKAVGAGSMKALKVDGGMTSSDVTMQLQADILGIRVERPTMRESTALGAALLAGSALNLFGWDLEDPSTLRKVNEFGMELFMPSIDAQEREWKFAGWNRAVNRAMAWKNHPPTMAIAALRTSLRRASATIRTSCSTPTRVPSHRSFWSSASSTATGAASAAASSSTSSLPFLSTFTSTFSEIPSIAPDVFPLLLAVLLTTLDEDDPSSSLTPPWTVLPTSSGSGYGAFASSSLNLGQLLIAERPLCIWPQGLSEQEAQKLFDRLTDDKKKVYLSLAGEGSKEGDGDGPTDRVRAVRATNGFGIELPESGGIGIVVGMVFPKIASEQSRMPQFRTLRMEVYPLTSIAPSSEITIEYLPLITQSRAQRQKTLQSTFGFSSCLCPLCTSSPQEMEASDLRRAELSRLAKEVKQGGRTGDRKGTIKRLERMRVVLLEEGYEGMPEFEDEGVSNAYAAYRTMRISQGREEN</sequence>
<evidence type="ECO:0000313" key="14">
    <source>
        <dbReference type="EMBL" id="SCZ96498.1"/>
    </source>
</evidence>
<dbReference type="PROSITE" id="PS00933">
    <property type="entry name" value="FGGY_KINASES_1"/>
    <property type="match status" value="1"/>
</dbReference>
<dbReference type="SUPFAM" id="SSF53067">
    <property type="entry name" value="Actin-like ATPase domain"/>
    <property type="match status" value="2"/>
</dbReference>
<dbReference type="Gene3D" id="2.170.270.10">
    <property type="entry name" value="SET domain"/>
    <property type="match status" value="1"/>
</dbReference>
<dbReference type="PROSITE" id="PS00445">
    <property type="entry name" value="FGGY_KINASES_2"/>
    <property type="match status" value="1"/>
</dbReference>
<dbReference type="CDD" id="cd07792">
    <property type="entry name" value="ASKHA_NBD_FGGY_GK1-3-like"/>
    <property type="match status" value="1"/>
</dbReference>
<evidence type="ECO:0000256" key="3">
    <source>
        <dbReference type="ARBA" id="ARBA00012099"/>
    </source>
</evidence>
<feature type="compositionally biased region" description="Low complexity" evidence="11">
    <location>
        <begin position="10"/>
        <end position="29"/>
    </location>
</feature>
<evidence type="ECO:0000256" key="6">
    <source>
        <dbReference type="ARBA" id="ARBA00022777"/>
    </source>
</evidence>
<keyword evidence="5" id="KW-0547">Nucleotide-binding</keyword>
<dbReference type="OrthoDB" id="5422795at2759"/>
<dbReference type="InterPro" id="IPR043129">
    <property type="entry name" value="ATPase_NBD"/>
</dbReference>
<feature type="domain" description="Carbohydrate kinase FGGY C-terminal" evidence="13">
    <location>
        <begin position="363"/>
        <end position="594"/>
    </location>
</feature>
<evidence type="ECO:0000256" key="4">
    <source>
        <dbReference type="ARBA" id="ARBA00022679"/>
    </source>
</evidence>
<evidence type="ECO:0000256" key="9">
    <source>
        <dbReference type="ARBA" id="ARBA00043149"/>
    </source>
</evidence>
<dbReference type="STRING" id="289078.A0A2X0KVS0"/>
<dbReference type="InterPro" id="IPR018484">
    <property type="entry name" value="FGGY_N"/>
</dbReference>
<comment type="pathway">
    <text evidence="1">Polyol metabolism; glycerol degradation via glycerol kinase pathway; sn-glycerol 3-phosphate from glycerol: step 1/1.</text>
</comment>
<evidence type="ECO:0000256" key="2">
    <source>
        <dbReference type="ARBA" id="ARBA00009156"/>
    </source>
</evidence>
<evidence type="ECO:0000256" key="10">
    <source>
        <dbReference type="RuleBase" id="RU003733"/>
    </source>
</evidence>
<dbReference type="PANTHER" id="PTHR10196:SF69">
    <property type="entry name" value="GLYCEROL KINASE"/>
    <property type="match status" value="1"/>
</dbReference>
<evidence type="ECO:0000256" key="5">
    <source>
        <dbReference type="ARBA" id="ARBA00022741"/>
    </source>
</evidence>
<evidence type="ECO:0000256" key="1">
    <source>
        <dbReference type="ARBA" id="ARBA00005190"/>
    </source>
</evidence>
<dbReference type="EMBL" id="FMWP01000088">
    <property type="protein sequence ID" value="SCZ96498.1"/>
    <property type="molecule type" value="Genomic_DNA"/>
</dbReference>
<gene>
    <name evidence="14" type="ORF">BZ3500_MVSOF-1268-A1-R1_CHR8-2G10237</name>
</gene>
<organism evidence="14 15">
    <name type="scientific">Microbotryum saponariae</name>
    <dbReference type="NCBI Taxonomy" id="289078"/>
    <lineage>
        <taxon>Eukaryota</taxon>
        <taxon>Fungi</taxon>
        <taxon>Dikarya</taxon>
        <taxon>Basidiomycota</taxon>
        <taxon>Pucciniomycotina</taxon>
        <taxon>Microbotryomycetes</taxon>
        <taxon>Microbotryales</taxon>
        <taxon>Microbotryaceae</taxon>
        <taxon>Microbotryum</taxon>
    </lineage>
</organism>
<evidence type="ECO:0000259" key="12">
    <source>
        <dbReference type="Pfam" id="PF00370"/>
    </source>
</evidence>
<dbReference type="PANTHER" id="PTHR10196">
    <property type="entry name" value="SUGAR KINASE"/>
    <property type="match status" value="1"/>
</dbReference>
<dbReference type="GO" id="GO:0005739">
    <property type="term" value="C:mitochondrion"/>
    <property type="evidence" value="ECO:0007669"/>
    <property type="project" value="TreeGrafter"/>
</dbReference>
<dbReference type="GO" id="GO:0019563">
    <property type="term" value="P:glycerol catabolic process"/>
    <property type="evidence" value="ECO:0007669"/>
    <property type="project" value="UniProtKB-UniPathway"/>
</dbReference>
<dbReference type="GO" id="GO:0046167">
    <property type="term" value="P:glycerol-3-phosphate biosynthetic process"/>
    <property type="evidence" value="ECO:0007669"/>
    <property type="project" value="TreeGrafter"/>
</dbReference>
<evidence type="ECO:0000313" key="15">
    <source>
        <dbReference type="Proteomes" id="UP000249723"/>
    </source>
</evidence>
<evidence type="ECO:0000259" key="13">
    <source>
        <dbReference type="Pfam" id="PF02782"/>
    </source>
</evidence>
<feature type="region of interest" description="Disordered" evidence="11">
    <location>
        <begin position="509"/>
        <end position="539"/>
    </location>
</feature>